<evidence type="ECO:0000259" key="1">
    <source>
        <dbReference type="Pfam" id="PF09924"/>
    </source>
</evidence>
<gene>
    <name evidence="2" type="ORF">FVW20_07950</name>
</gene>
<sequence>MTDSELTPGEFRPVSLDRMAEYLELFARTPQHASDFSFTNVWGWAEYYGLEWTFAHGLCWLRQTRPEPVWWAPVGPWLDADWRQCALLAAGARFIRVPESLAVHWQQALGDRVTLTEARGQWDYLYAAQDLAELKGNRFHKKKNHVNGFLKAYPHEYHPMTSDCIEAVLDMQEEWCKWRECDESHALVAENTAVRRVLEHWDRIPGLSGGALYVEGKMIAYTVGERLDDETLVVHFEKAKPEYRGVYQAINNLYAREHAMSFRYINREQDLDDLGLRQAKESYNPLGFLKKFAVDVAPA</sequence>
<dbReference type="PANTHER" id="PTHR41373:SF1">
    <property type="entry name" value="PHOSPHATIDYLGLYCEROL LYSYLTRANSFERASE C-TERMINAL DOMAIN-CONTAINING PROTEIN"/>
    <property type="match status" value="1"/>
</dbReference>
<evidence type="ECO:0000313" key="3">
    <source>
        <dbReference type="Proteomes" id="UP001194469"/>
    </source>
</evidence>
<dbReference type="Gene3D" id="3.40.630.30">
    <property type="match status" value="1"/>
</dbReference>
<comment type="caution">
    <text evidence="2">The sequence shown here is derived from an EMBL/GenBank/DDBJ whole genome shotgun (WGS) entry which is preliminary data.</text>
</comment>
<protein>
    <submittedName>
        <fullName evidence="2">DUF2156 domain-containing protein</fullName>
    </submittedName>
</protein>
<dbReference type="RefSeq" id="WP_196608993.1">
    <property type="nucleotide sequence ID" value="NZ_VRYY01000196.1"/>
</dbReference>
<accession>A0ABS0J3D4</accession>
<evidence type="ECO:0000313" key="2">
    <source>
        <dbReference type="EMBL" id="MBG3876945.1"/>
    </source>
</evidence>
<dbReference type="InterPro" id="IPR016732">
    <property type="entry name" value="UCP018688"/>
</dbReference>
<organism evidence="2 3">
    <name type="scientific">Nitratidesulfovibrio oxamicus</name>
    <dbReference type="NCBI Taxonomy" id="32016"/>
    <lineage>
        <taxon>Bacteria</taxon>
        <taxon>Pseudomonadati</taxon>
        <taxon>Thermodesulfobacteriota</taxon>
        <taxon>Desulfovibrionia</taxon>
        <taxon>Desulfovibrionales</taxon>
        <taxon>Desulfovibrionaceae</taxon>
        <taxon>Nitratidesulfovibrio</taxon>
    </lineage>
</organism>
<dbReference type="Proteomes" id="UP001194469">
    <property type="component" value="Unassembled WGS sequence"/>
</dbReference>
<dbReference type="PANTHER" id="PTHR41373">
    <property type="entry name" value="DUF2156 DOMAIN-CONTAINING PROTEIN"/>
    <property type="match status" value="1"/>
</dbReference>
<feature type="domain" description="Phosphatidylglycerol lysyltransferase C-terminal" evidence="1">
    <location>
        <begin position="27"/>
        <end position="293"/>
    </location>
</feature>
<proteinExistence type="predicted"/>
<name>A0ABS0J3D4_9BACT</name>
<reference evidence="2 3" key="1">
    <citation type="submission" date="2019-08" db="EMBL/GenBank/DDBJ databases">
        <authorList>
            <person name="Luo N."/>
        </authorList>
    </citation>
    <scope>NUCLEOTIDE SEQUENCE [LARGE SCALE GENOMIC DNA]</scope>
    <source>
        <strain evidence="2 3">NCIMB 9442</strain>
    </source>
</reference>
<dbReference type="InterPro" id="IPR016181">
    <property type="entry name" value="Acyl_CoA_acyltransferase"/>
</dbReference>
<dbReference type="PIRSF" id="PIRSF018688">
    <property type="entry name" value="UCP018688"/>
    <property type="match status" value="1"/>
</dbReference>
<dbReference type="SUPFAM" id="SSF55729">
    <property type="entry name" value="Acyl-CoA N-acyltransferases (Nat)"/>
    <property type="match status" value="2"/>
</dbReference>
<dbReference type="Pfam" id="PF09924">
    <property type="entry name" value="LPG_synthase_C"/>
    <property type="match status" value="1"/>
</dbReference>
<keyword evidence="3" id="KW-1185">Reference proteome</keyword>
<dbReference type="InterPro" id="IPR024320">
    <property type="entry name" value="LPG_synthase_C"/>
</dbReference>
<dbReference type="EMBL" id="VRYY01000196">
    <property type="protein sequence ID" value="MBG3876945.1"/>
    <property type="molecule type" value="Genomic_DNA"/>
</dbReference>